<reference evidence="1" key="1">
    <citation type="submission" date="2020-06" db="EMBL/GenBank/DDBJ databases">
        <title>WGS assembly of Ceratodon purpureus strain R40.</title>
        <authorList>
            <person name="Carey S.B."/>
            <person name="Jenkins J."/>
            <person name="Shu S."/>
            <person name="Lovell J.T."/>
            <person name="Sreedasyam A."/>
            <person name="Maumus F."/>
            <person name="Tiley G.P."/>
            <person name="Fernandez-Pozo N."/>
            <person name="Barry K."/>
            <person name="Chen C."/>
            <person name="Wang M."/>
            <person name="Lipzen A."/>
            <person name="Daum C."/>
            <person name="Saski C.A."/>
            <person name="Payton A.C."/>
            <person name="Mcbreen J.C."/>
            <person name="Conrad R.E."/>
            <person name="Kollar L.M."/>
            <person name="Olsson S."/>
            <person name="Huttunen S."/>
            <person name="Landis J.B."/>
            <person name="Wickett N.J."/>
            <person name="Johnson M.G."/>
            <person name="Rensing S.A."/>
            <person name="Grimwood J."/>
            <person name="Schmutz J."/>
            <person name="Mcdaniel S.F."/>
        </authorList>
    </citation>
    <scope>NUCLEOTIDE SEQUENCE</scope>
    <source>
        <strain evidence="1">R40</strain>
    </source>
</reference>
<proteinExistence type="predicted"/>
<organism evidence="1 2">
    <name type="scientific">Ceratodon purpureus</name>
    <name type="common">Fire moss</name>
    <name type="synonym">Dicranum purpureum</name>
    <dbReference type="NCBI Taxonomy" id="3225"/>
    <lineage>
        <taxon>Eukaryota</taxon>
        <taxon>Viridiplantae</taxon>
        <taxon>Streptophyta</taxon>
        <taxon>Embryophyta</taxon>
        <taxon>Bryophyta</taxon>
        <taxon>Bryophytina</taxon>
        <taxon>Bryopsida</taxon>
        <taxon>Dicranidae</taxon>
        <taxon>Pseudoditrichales</taxon>
        <taxon>Ditrichaceae</taxon>
        <taxon>Ceratodon</taxon>
    </lineage>
</organism>
<dbReference type="AlphaFoldDB" id="A0A8T0HSA1"/>
<evidence type="ECO:0000313" key="2">
    <source>
        <dbReference type="Proteomes" id="UP000822688"/>
    </source>
</evidence>
<dbReference type="Proteomes" id="UP000822688">
    <property type="component" value="Chromosome V"/>
</dbReference>
<protein>
    <submittedName>
        <fullName evidence="1">Uncharacterized protein</fullName>
    </submittedName>
</protein>
<gene>
    <name evidence="1" type="ORF">KC19_VG209500</name>
</gene>
<name>A0A8T0HSA1_CERPU</name>
<accession>A0A8T0HSA1</accession>
<comment type="caution">
    <text evidence="1">The sequence shown here is derived from an EMBL/GenBank/DDBJ whole genome shotgun (WGS) entry which is preliminary data.</text>
</comment>
<sequence>MSLKGKPLILICIEQISAILIKSQFLTKLKGKPSILICIEPISAILIQFQQSNFNLSPNRKVRLRLLPLLDPKSL</sequence>
<evidence type="ECO:0000313" key="1">
    <source>
        <dbReference type="EMBL" id="KAG0573794.1"/>
    </source>
</evidence>
<keyword evidence="2" id="KW-1185">Reference proteome</keyword>
<dbReference type="EMBL" id="CM026426">
    <property type="protein sequence ID" value="KAG0573794.1"/>
    <property type="molecule type" value="Genomic_DNA"/>
</dbReference>